<proteinExistence type="predicted"/>
<feature type="region of interest" description="Disordered" evidence="1">
    <location>
        <begin position="195"/>
        <end position="216"/>
    </location>
</feature>
<sequence length="356" mass="40023">MTGGEHREPGRSRVLADFQRHWSTALTYRTFGLPSRGSARQLYHCLHALPPSTEAGPLARAGGGSFRLVPVGVWPLWQGTTGSSNGNERRKKNKMKGNGSDLAWIDELTEEQTRRHLEDRGLSLLGILPVLRTRLRHEFHSFRELEDIASRVERSYLAEKNYRPPLPPKQSIFPDLAYRAPKGKAKGPATVAAVNAAPKRENGKKERAQPAESVNAAANNATAPSPVTSIITEVPRRISTHLDEVPSRMGERAARRLWEAFWSRHRPIWDHLWACIEEEDDGFWPDLEDVTRQMRETAYRHPRILVQDWTALRTVQTQTDRRITGGTEDVGVQASEPPPARNPLPAPKEPPTGPVR</sequence>
<evidence type="ECO:0000256" key="1">
    <source>
        <dbReference type="SAM" id="MobiDB-lite"/>
    </source>
</evidence>
<accession>A0A3L8DWM7</accession>
<dbReference type="AlphaFoldDB" id="A0A3L8DWM7"/>
<feature type="non-terminal residue" evidence="2">
    <location>
        <position position="356"/>
    </location>
</feature>
<organism evidence="2 3">
    <name type="scientific">Ooceraea biroi</name>
    <name type="common">Clonal raider ant</name>
    <name type="synonym">Cerapachys biroi</name>
    <dbReference type="NCBI Taxonomy" id="2015173"/>
    <lineage>
        <taxon>Eukaryota</taxon>
        <taxon>Metazoa</taxon>
        <taxon>Ecdysozoa</taxon>
        <taxon>Arthropoda</taxon>
        <taxon>Hexapoda</taxon>
        <taxon>Insecta</taxon>
        <taxon>Pterygota</taxon>
        <taxon>Neoptera</taxon>
        <taxon>Endopterygota</taxon>
        <taxon>Hymenoptera</taxon>
        <taxon>Apocrita</taxon>
        <taxon>Aculeata</taxon>
        <taxon>Formicoidea</taxon>
        <taxon>Formicidae</taxon>
        <taxon>Dorylinae</taxon>
        <taxon>Ooceraea</taxon>
    </lineage>
</organism>
<protein>
    <submittedName>
        <fullName evidence="2">Uncharacterized protein</fullName>
    </submittedName>
</protein>
<comment type="caution">
    <text evidence="2">The sequence shown here is derived from an EMBL/GenBank/DDBJ whole genome shotgun (WGS) entry which is preliminary data.</text>
</comment>
<evidence type="ECO:0000313" key="3">
    <source>
        <dbReference type="Proteomes" id="UP000279307"/>
    </source>
</evidence>
<dbReference type="EMBL" id="QOIP01000003">
    <property type="protein sequence ID" value="RLU24776.1"/>
    <property type="molecule type" value="Genomic_DNA"/>
</dbReference>
<feature type="region of interest" description="Disordered" evidence="1">
    <location>
        <begin position="318"/>
        <end position="356"/>
    </location>
</feature>
<feature type="compositionally biased region" description="Basic and acidic residues" evidence="1">
    <location>
        <begin position="198"/>
        <end position="209"/>
    </location>
</feature>
<feature type="region of interest" description="Disordered" evidence="1">
    <location>
        <begin position="79"/>
        <end position="98"/>
    </location>
</feature>
<dbReference type="Proteomes" id="UP000279307">
    <property type="component" value="Chromosome 3"/>
</dbReference>
<reference evidence="2 3" key="1">
    <citation type="journal article" date="2018" name="Genome Res.">
        <title>The genomic architecture and molecular evolution of ant odorant receptors.</title>
        <authorList>
            <person name="McKenzie S.K."/>
            <person name="Kronauer D.J.C."/>
        </authorList>
    </citation>
    <scope>NUCLEOTIDE SEQUENCE [LARGE SCALE GENOMIC DNA]</scope>
    <source>
        <strain evidence="2">Clonal line C1</strain>
    </source>
</reference>
<gene>
    <name evidence="2" type="ORF">DMN91_002866</name>
</gene>
<name>A0A3L8DWM7_OOCBI</name>
<feature type="compositionally biased region" description="Pro residues" evidence="1">
    <location>
        <begin position="336"/>
        <end position="356"/>
    </location>
</feature>
<evidence type="ECO:0000313" key="2">
    <source>
        <dbReference type="EMBL" id="RLU24776.1"/>
    </source>
</evidence>